<evidence type="ECO:0000313" key="2">
    <source>
        <dbReference type="EMBL" id="KFD72608.1"/>
    </source>
</evidence>
<dbReference type="AlphaFoldDB" id="A0A085MJ20"/>
<gene>
    <name evidence="1" type="ORF">M513_01727</name>
    <name evidence="2" type="ORF">M514_01727</name>
</gene>
<reference evidence="1 3" key="1">
    <citation type="journal article" date="2014" name="Nat. Genet.">
        <title>Genome and transcriptome of the porcine whipworm Trichuris suis.</title>
        <authorList>
            <person name="Jex A.R."/>
            <person name="Nejsum P."/>
            <person name="Schwarz E.M."/>
            <person name="Hu L."/>
            <person name="Young N.D."/>
            <person name="Hall R.S."/>
            <person name="Korhonen P.K."/>
            <person name="Liao S."/>
            <person name="Thamsborg S."/>
            <person name="Xia J."/>
            <person name="Xu P."/>
            <person name="Wang S."/>
            <person name="Scheerlinck J.P."/>
            <person name="Hofmann A."/>
            <person name="Sternberg P.W."/>
            <person name="Wang J."/>
            <person name="Gasser R.B."/>
        </authorList>
    </citation>
    <scope>NUCLEOTIDE SEQUENCE [LARGE SCALE GENOMIC DNA]</scope>
    <source>
        <strain evidence="2">DCEP-RM93F</strain>
        <strain evidence="1">DCEP-RM93M</strain>
    </source>
</reference>
<keyword evidence="3" id="KW-1185">Reference proteome</keyword>
<organism evidence="1 3">
    <name type="scientific">Trichuris suis</name>
    <name type="common">pig whipworm</name>
    <dbReference type="NCBI Taxonomy" id="68888"/>
    <lineage>
        <taxon>Eukaryota</taxon>
        <taxon>Metazoa</taxon>
        <taxon>Ecdysozoa</taxon>
        <taxon>Nematoda</taxon>
        <taxon>Enoplea</taxon>
        <taxon>Dorylaimia</taxon>
        <taxon>Trichinellida</taxon>
        <taxon>Trichuridae</taxon>
        <taxon>Trichuris</taxon>
    </lineage>
</organism>
<proteinExistence type="predicted"/>
<feature type="non-terminal residue" evidence="1">
    <location>
        <position position="1"/>
    </location>
</feature>
<dbReference type="EMBL" id="KL367476">
    <property type="protein sequence ID" value="KFD72608.1"/>
    <property type="molecule type" value="Genomic_DNA"/>
</dbReference>
<evidence type="ECO:0000313" key="1">
    <source>
        <dbReference type="EMBL" id="KFD57216.1"/>
    </source>
</evidence>
<accession>A0A085MJ20</accession>
<protein>
    <submittedName>
        <fullName evidence="1">Uncharacterized protein</fullName>
    </submittedName>
</protein>
<evidence type="ECO:0000313" key="3">
    <source>
        <dbReference type="Proteomes" id="UP000030764"/>
    </source>
</evidence>
<dbReference type="Proteomes" id="UP000030764">
    <property type="component" value="Unassembled WGS sequence"/>
</dbReference>
<dbReference type="EMBL" id="KL363189">
    <property type="protein sequence ID" value="KFD57216.1"/>
    <property type="molecule type" value="Genomic_DNA"/>
</dbReference>
<dbReference type="Proteomes" id="UP000030758">
    <property type="component" value="Unassembled WGS sequence"/>
</dbReference>
<sequence>LKFRLQLLYCLEEIHGRILSKRSSIYTNFRTSDCSPRFSRDAHSEQTLHLLGFWVRLDVFDFPQASEQLFSTLAEERAYIEDLKTTEENW</sequence>
<name>A0A085MJ20_9BILA</name>